<evidence type="ECO:0000256" key="7">
    <source>
        <dbReference type="ARBA" id="ARBA00034734"/>
    </source>
</evidence>
<evidence type="ECO:0000256" key="1">
    <source>
        <dbReference type="ARBA" id="ARBA00004496"/>
    </source>
</evidence>
<evidence type="ECO:0000256" key="6">
    <source>
        <dbReference type="ARBA" id="ARBA00022912"/>
    </source>
</evidence>
<dbReference type="Proteomes" id="UP000316079">
    <property type="component" value="Unassembled WGS sequence"/>
</dbReference>
<organism evidence="11 12">
    <name type="scientific">Danionella cerebrum</name>
    <dbReference type="NCBI Taxonomy" id="2873325"/>
    <lineage>
        <taxon>Eukaryota</taxon>
        <taxon>Metazoa</taxon>
        <taxon>Chordata</taxon>
        <taxon>Craniata</taxon>
        <taxon>Vertebrata</taxon>
        <taxon>Euteleostomi</taxon>
        <taxon>Actinopterygii</taxon>
        <taxon>Neopterygii</taxon>
        <taxon>Teleostei</taxon>
        <taxon>Ostariophysi</taxon>
        <taxon>Cypriniformes</taxon>
        <taxon>Danionidae</taxon>
        <taxon>Danioninae</taxon>
        <taxon>Danionella</taxon>
    </lineage>
</organism>
<dbReference type="GO" id="GO:0004726">
    <property type="term" value="F:non-membrane spanning protein tyrosine phosphatase activity"/>
    <property type="evidence" value="ECO:0007669"/>
    <property type="project" value="InterPro"/>
</dbReference>
<feature type="compositionally biased region" description="Polar residues" evidence="8">
    <location>
        <begin position="398"/>
        <end position="410"/>
    </location>
</feature>
<keyword evidence="4" id="KW-0597">Phosphoprotein</keyword>
<dbReference type="SMART" id="SM00404">
    <property type="entry name" value="PTPc_motif"/>
    <property type="match status" value="1"/>
</dbReference>
<feature type="domain" description="Tyrosine specific protein phosphatases" evidence="10">
    <location>
        <begin position="205"/>
        <end position="282"/>
    </location>
</feature>
<evidence type="ECO:0000259" key="10">
    <source>
        <dbReference type="PROSITE" id="PS50056"/>
    </source>
</evidence>
<feature type="compositionally biased region" description="Basic and acidic residues" evidence="8">
    <location>
        <begin position="496"/>
        <end position="509"/>
    </location>
</feature>
<accession>A0A553P584</accession>
<feature type="compositionally biased region" description="Polar residues" evidence="8">
    <location>
        <begin position="468"/>
        <end position="479"/>
    </location>
</feature>
<comment type="caution">
    <text evidence="11">The sequence shown here is derived from an EMBL/GenBank/DDBJ whole genome shotgun (WGS) entry which is preliminary data.</text>
</comment>
<dbReference type="PROSITE" id="PS50055">
    <property type="entry name" value="TYR_PHOSPHATASE_PTP"/>
    <property type="match status" value="1"/>
</dbReference>
<feature type="region of interest" description="Disordered" evidence="8">
    <location>
        <begin position="393"/>
        <end position="509"/>
    </location>
</feature>
<dbReference type="GO" id="GO:0005737">
    <property type="term" value="C:cytoplasm"/>
    <property type="evidence" value="ECO:0007669"/>
    <property type="project" value="UniProtKB-SubCell"/>
</dbReference>
<dbReference type="PANTHER" id="PTHR45983:SF4">
    <property type="entry name" value="TYROSINE-PROTEIN PHOSPHATASE NON-RECEPTOR TYPE 18"/>
    <property type="match status" value="1"/>
</dbReference>
<dbReference type="InterPro" id="IPR047170">
    <property type="entry name" value="PTN12/18/22"/>
</dbReference>
<dbReference type="Pfam" id="PF00102">
    <property type="entry name" value="Y_phosphatase"/>
    <property type="match status" value="1"/>
</dbReference>
<dbReference type="EC" id="3.1.3.48" evidence="2"/>
<dbReference type="PRINTS" id="PR00700">
    <property type="entry name" value="PRTYPHPHTASE"/>
</dbReference>
<feature type="region of interest" description="Disordered" evidence="8">
    <location>
        <begin position="356"/>
        <end position="380"/>
    </location>
</feature>
<evidence type="ECO:0000256" key="8">
    <source>
        <dbReference type="SAM" id="MobiDB-lite"/>
    </source>
</evidence>
<dbReference type="GO" id="GO:0005634">
    <property type="term" value="C:nucleus"/>
    <property type="evidence" value="ECO:0007669"/>
    <property type="project" value="TreeGrafter"/>
</dbReference>
<dbReference type="PANTHER" id="PTHR45983">
    <property type="entry name" value="TYROSINE PHOSPHATSE N18, PUTATIVE-RELATED"/>
    <property type="match status" value="1"/>
</dbReference>
<evidence type="ECO:0000256" key="3">
    <source>
        <dbReference type="ARBA" id="ARBA00022490"/>
    </source>
</evidence>
<dbReference type="SUPFAM" id="SSF52799">
    <property type="entry name" value="(Phosphotyrosine protein) phosphatases II"/>
    <property type="match status" value="1"/>
</dbReference>
<evidence type="ECO:0000256" key="5">
    <source>
        <dbReference type="ARBA" id="ARBA00022801"/>
    </source>
</evidence>
<dbReference type="EMBL" id="SRMA01026748">
    <property type="protein sequence ID" value="TRY72800.1"/>
    <property type="molecule type" value="Genomic_DNA"/>
</dbReference>
<dbReference type="PROSITE" id="PS00383">
    <property type="entry name" value="TYR_PHOSPHATASE_1"/>
    <property type="match status" value="1"/>
</dbReference>
<dbReference type="PROSITE" id="PS50056">
    <property type="entry name" value="TYR_PHOSPHATASE_2"/>
    <property type="match status" value="1"/>
</dbReference>
<evidence type="ECO:0000259" key="9">
    <source>
        <dbReference type="PROSITE" id="PS50055"/>
    </source>
</evidence>
<reference evidence="11 12" key="1">
    <citation type="journal article" date="2019" name="Sci. Data">
        <title>Hybrid genome assembly and annotation of Danionella translucida.</title>
        <authorList>
            <person name="Kadobianskyi M."/>
            <person name="Schulze L."/>
            <person name="Schuelke M."/>
            <person name="Judkewitz B."/>
        </authorList>
    </citation>
    <scope>NUCLEOTIDE SEQUENCE [LARGE SCALE GENOMIC DNA]</scope>
    <source>
        <strain evidence="11 12">Bolton</strain>
    </source>
</reference>
<keyword evidence="6" id="KW-0904">Protein phosphatase</keyword>
<protein>
    <recommendedName>
        <fullName evidence="2">protein-tyrosine-phosphatase</fullName>
        <ecNumber evidence="2">3.1.3.48</ecNumber>
    </recommendedName>
</protein>
<sequence length="509" mass="57027">MEAHLLRFVERVRCLSLLDSSEDHLISSEFSLIRQKSASLKDDCGLTTRAGEMKENMMKNRYKDILPYDQTRVCLTPTTSESESDYINANFIQGAVKNKLYIATQGPLSSTVVDFWRMIWQQKVKVIIMACREVELGKKKCEVYWASTTEASHFGPFSISTFEESRPNAEVIIRTLGVKYCDKTRQVFHFQYTAWPDHGIPNTPDGILGMLELARQKQANQTDPIVIHCSAGCGRTGVICAVDCVNDLLLYKEIKEDFNVLDLVLKLRRQRPSAVQTKEQYGFIFHAVAQMFQKVLEIKNTKPTSSSLYMNANSLKTSLKHGSLNSGDWPVCMRNPPLKSSHSLPQASMNGMYAAVNKPKLHPPTSAHNPVKGHYYDNDKLEKSNNAALYSTVKPKNRSTSFQPPSTSSAPDRFRDSTTNQRAGVSPKVLKKDNYEVLSGGFGSLNKDSQPHSPLASANEDDDDDYENLSSVIKDTSSPFGPGSLGFKNRIKKPKGPRDPPAEWSRAER</sequence>
<dbReference type="InterPro" id="IPR016130">
    <property type="entry name" value="Tyr_Pase_AS"/>
</dbReference>
<comment type="similarity">
    <text evidence="7">Belongs to the protein-tyrosine phosphatase family. Non-receptor class 4 subfamily.</text>
</comment>
<dbReference type="OrthoDB" id="8609993at2759"/>
<feature type="domain" description="Tyrosine-protein phosphatase" evidence="9">
    <location>
        <begin position="26"/>
        <end position="291"/>
    </location>
</feature>
<keyword evidence="3" id="KW-0963">Cytoplasm</keyword>
<evidence type="ECO:0000313" key="12">
    <source>
        <dbReference type="Proteomes" id="UP000316079"/>
    </source>
</evidence>
<dbReference type="InterPro" id="IPR000387">
    <property type="entry name" value="Tyr_Pase_dom"/>
</dbReference>
<dbReference type="InterPro" id="IPR003595">
    <property type="entry name" value="Tyr_Pase_cat"/>
</dbReference>
<dbReference type="STRING" id="623744.A0A553P584"/>
<dbReference type="InterPro" id="IPR000242">
    <property type="entry name" value="PTP_cat"/>
</dbReference>
<evidence type="ECO:0000256" key="4">
    <source>
        <dbReference type="ARBA" id="ARBA00022553"/>
    </source>
</evidence>
<name>A0A553P584_9TELE</name>
<proteinExistence type="inferred from homology"/>
<dbReference type="SMART" id="SM00194">
    <property type="entry name" value="PTPc"/>
    <property type="match status" value="1"/>
</dbReference>
<keyword evidence="5" id="KW-0378">Hydrolase</keyword>
<keyword evidence="12" id="KW-1185">Reference proteome</keyword>
<dbReference type="Gene3D" id="3.90.190.10">
    <property type="entry name" value="Protein tyrosine phosphatase superfamily"/>
    <property type="match status" value="1"/>
</dbReference>
<dbReference type="AlphaFoldDB" id="A0A553P584"/>
<evidence type="ECO:0000256" key="2">
    <source>
        <dbReference type="ARBA" id="ARBA00013064"/>
    </source>
</evidence>
<dbReference type="FunFam" id="3.90.190.10:FF:000045">
    <property type="entry name" value="Tyrosine-protein phosphatase non-receptor type 12"/>
    <property type="match status" value="1"/>
</dbReference>
<dbReference type="InterPro" id="IPR029021">
    <property type="entry name" value="Prot-tyrosine_phosphatase-like"/>
</dbReference>
<comment type="subcellular location">
    <subcellularLocation>
        <location evidence="1">Cytoplasm</location>
    </subcellularLocation>
</comment>
<evidence type="ECO:0000313" key="11">
    <source>
        <dbReference type="EMBL" id="TRY72800.1"/>
    </source>
</evidence>
<gene>
    <name evidence="11" type="ORF">DNTS_009504</name>
</gene>